<dbReference type="InterPro" id="IPR015655">
    <property type="entry name" value="PP2C"/>
</dbReference>
<dbReference type="InterPro" id="IPR001932">
    <property type="entry name" value="PPM-type_phosphatase-like_dom"/>
</dbReference>
<dbReference type="OrthoDB" id="10264738at2759"/>
<evidence type="ECO:0000313" key="3">
    <source>
        <dbReference type="Proteomes" id="UP000239899"/>
    </source>
</evidence>
<dbReference type="InterPro" id="IPR036457">
    <property type="entry name" value="PPM-type-like_dom_sf"/>
</dbReference>
<name>A0A2P6TEL2_CHLSO</name>
<dbReference type="CDD" id="cd00143">
    <property type="entry name" value="PP2Cc"/>
    <property type="match status" value="1"/>
</dbReference>
<dbReference type="EMBL" id="LHPG02000020">
    <property type="protein sequence ID" value="PRW21079.1"/>
    <property type="molecule type" value="Genomic_DNA"/>
</dbReference>
<dbReference type="PANTHER" id="PTHR47992">
    <property type="entry name" value="PROTEIN PHOSPHATASE"/>
    <property type="match status" value="1"/>
</dbReference>
<dbReference type="SUPFAM" id="SSF81606">
    <property type="entry name" value="PP2C-like"/>
    <property type="match status" value="1"/>
</dbReference>
<comment type="caution">
    <text evidence="2">The sequence shown here is derived from an EMBL/GenBank/DDBJ whole genome shotgun (WGS) entry which is preliminary data.</text>
</comment>
<keyword evidence="3" id="KW-1185">Reference proteome</keyword>
<reference evidence="2 3" key="1">
    <citation type="journal article" date="2018" name="Plant J.">
        <title>Genome sequences of Chlorella sorokiniana UTEX 1602 and Micractinium conductrix SAG 241.80: implications to maltose excretion by a green alga.</title>
        <authorList>
            <person name="Arriola M.B."/>
            <person name="Velmurugan N."/>
            <person name="Zhang Y."/>
            <person name="Plunkett M.H."/>
            <person name="Hondzo H."/>
            <person name="Barney B.M."/>
        </authorList>
    </citation>
    <scope>NUCLEOTIDE SEQUENCE [LARGE SCALE GENOMIC DNA]</scope>
    <source>
        <strain evidence="3">UTEX 1602</strain>
    </source>
</reference>
<accession>A0A2P6TEL2</accession>
<dbReference type="Proteomes" id="UP000239899">
    <property type="component" value="Unassembled WGS sequence"/>
</dbReference>
<gene>
    <name evidence="2" type="ORF">C2E21_8398</name>
</gene>
<dbReference type="Gene3D" id="3.60.40.10">
    <property type="entry name" value="PPM-type phosphatase domain"/>
    <property type="match status" value="1"/>
</dbReference>
<evidence type="ECO:0000259" key="1">
    <source>
        <dbReference type="PROSITE" id="PS51746"/>
    </source>
</evidence>
<dbReference type="AlphaFoldDB" id="A0A2P6TEL2"/>
<evidence type="ECO:0000313" key="2">
    <source>
        <dbReference type="EMBL" id="PRW21079.1"/>
    </source>
</evidence>
<proteinExistence type="predicted"/>
<sequence length="350" mass="34943">MLDATTAPLDPATVRCAEAPSGPWEHLTPDEQRWLEGEVAQLAAKPSSSPGADACAELSLPGVADAAVSTRIGRVFPGMWKYRNQDAFLAAPAGPAALLLGVFDGHNTGGERASAAAAASVAAAFAELPLPAAASPAQQQMAAVAALQRAAAELRAAGGYERCGAAAAVCLAAPGCLTAAWAGDCRAVAGVCMADGSLQALALTQDHKPDSPLERARIEATPAGRVKQTAGGARLMDGSLGWQEALAAKSLGLSRALGDTSYTPLGLTAEPDAATLCLPPAPTGRRHVLIVASDGLWEVVGSGKAVAAAAACATPAAAAAALADLSRRRGVACKGGRVLDDCTVAVAFVA</sequence>
<dbReference type="PROSITE" id="PS51746">
    <property type="entry name" value="PPM_2"/>
    <property type="match status" value="1"/>
</dbReference>
<organism evidence="2 3">
    <name type="scientific">Chlorella sorokiniana</name>
    <name type="common">Freshwater green alga</name>
    <dbReference type="NCBI Taxonomy" id="3076"/>
    <lineage>
        <taxon>Eukaryota</taxon>
        <taxon>Viridiplantae</taxon>
        <taxon>Chlorophyta</taxon>
        <taxon>core chlorophytes</taxon>
        <taxon>Trebouxiophyceae</taxon>
        <taxon>Chlorellales</taxon>
        <taxon>Chlorellaceae</taxon>
        <taxon>Chlorella clade</taxon>
        <taxon>Chlorella</taxon>
    </lineage>
</organism>
<feature type="domain" description="PPM-type phosphatase" evidence="1">
    <location>
        <begin position="65"/>
        <end position="349"/>
    </location>
</feature>
<dbReference type="GO" id="GO:0004722">
    <property type="term" value="F:protein serine/threonine phosphatase activity"/>
    <property type="evidence" value="ECO:0007669"/>
    <property type="project" value="InterPro"/>
</dbReference>
<dbReference type="STRING" id="3076.A0A2P6TEL2"/>
<dbReference type="Pfam" id="PF00481">
    <property type="entry name" value="PP2C"/>
    <property type="match status" value="1"/>
</dbReference>
<dbReference type="SMART" id="SM00332">
    <property type="entry name" value="PP2Cc"/>
    <property type="match status" value="1"/>
</dbReference>
<protein>
    <submittedName>
        <fullName evidence="2">Phosphatase 2C 6</fullName>
    </submittedName>
</protein>